<sequence length="443" mass="48874">MSMISLISLVSSTLSCGNSSLPEESDAGVAQTDTSSSGFWGLFEFGNEEAETLTRIKIGGLSNVLPRQCAEKPFVLAGVRRNGLDLVLASAELRNDPEVVMAAVSQNGLALQYASLALRANPDIVLAAVRQNGLALLYAAHSISRLGEHYVEIALAAVENNWHSFDNVVEYYRGNMDIALAAMAQNTNAIYLVSPSLFSNQEFVRQCYNLSFGAYYYIYQTMFSMANTSLLPQELNASLQSTLTDLTNLNIRHMERFTAATPSEVAEIVTNRRALDSGGSFADGRPVALVVLPVIDRTDTFIHNNISQLIQHGYRVVYFEAESDLEVYEAIEATGQRQLISLLYLGGHGTARTTRFSGEPYEDDEILFLDPSDEAEMYYLNNYLAENSRVLLYGCYACNGELEGMLECVFPDSTFFVPDGTPQGFDMVFDNQNSLVDVDFFTN</sequence>
<evidence type="ECO:0000313" key="2">
    <source>
        <dbReference type="EMBL" id="PIS29537.1"/>
    </source>
</evidence>
<gene>
    <name evidence="2" type="ORF">COT42_05105</name>
</gene>
<dbReference type="InterPro" id="IPR025197">
    <property type="entry name" value="DUF4116"/>
</dbReference>
<name>A0A2H0XX73_UNCSA</name>
<organism evidence="2 3">
    <name type="scientific">Candidatus Saganbacteria bacterium CG08_land_8_20_14_0_20_45_16</name>
    <dbReference type="NCBI Taxonomy" id="2014293"/>
    <lineage>
        <taxon>Bacteria</taxon>
        <taxon>Bacillati</taxon>
        <taxon>Saganbacteria</taxon>
    </lineage>
</organism>
<dbReference type="Pfam" id="PF13475">
    <property type="entry name" value="DUF4116"/>
    <property type="match status" value="1"/>
</dbReference>
<dbReference type="EMBL" id="PEYM01000080">
    <property type="protein sequence ID" value="PIS29537.1"/>
    <property type="molecule type" value="Genomic_DNA"/>
</dbReference>
<evidence type="ECO:0000313" key="3">
    <source>
        <dbReference type="Proteomes" id="UP000231343"/>
    </source>
</evidence>
<evidence type="ECO:0000259" key="1">
    <source>
        <dbReference type="Pfam" id="PF13475"/>
    </source>
</evidence>
<comment type="caution">
    <text evidence="2">The sequence shown here is derived from an EMBL/GenBank/DDBJ whole genome shotgun (WGS) entry which is preliminary data.</text>
</comment>
<proteinExistence type="predicted"/>
<protein>
    <recommendedName>
        <fullName evidence="1">DUF4116 domain-containing protein</fullName>
    </recommendedName>
</protein>
<feature type="domain" description="DUF4116" evidence="1">
    <location>
        <begin position="98"/>
        <end position="140"/>
    </location>
</feature>
<dbReference type="AlphaFoldDB" id="A0A2H0XX73"/>
<accession>A0A2H0XX73</accession>
<reference evidence="2 3" key="1">
    <citation type="submission" date="2017-09" db="EMBL/GenBank/DDBJ databases">
        <title>Depth-based differentiation of microbial function through sediment-hosted aquifers and enrichment of novel symbionts in the deep terrestrial subsurface.</title>
        <authorList>
            <person name="Probst A.J."/>
            <person name="Ladd B."/>
            <person name="Jarett J.K."/>
            <person name="Geller-Mcgrath D.E."/>
            <person name="Sieber C.M."/>
            <person name="Emerson J.B."/>
            <person name="Anantharaman K."/>
            <person name="Thomas B.C."/>
            <person name="Malmstrom R."/>
            <person name="Stieglmeier M."/>
            <person name="Klingl A."/>
            <person name="Woyke T."/>
            <person name="Ryan C.M."/>
            <person name="Banfield J.F."/>
        </authorList>
    </citation>
    <scope>NUCLEOTIDE SEQUENCE [LARGE SCALE GENOMIC DNA]</scope>
    <source>
        <strain evidence="2">CG08_land_8_20_14_0_20_45_16</strain>
    </source>
</reference>
<dbReference type="Proteomes" id="UP000231343">
    <property type="component" value="Unassembled WGS sequence"/>
</dbReference>